<dbReference type="SMART" id="SM00507">
    <property type="entry name" value="HNHc"/>
    <property type="match status" value="1"/>
</dbReference>
<dbReference type="Gene3D" id="3.40.1800.10">
    <property type="entry name" value="His-Me finger endonucleases"/>
    <property type="match status" value="1"/>
</dbReference>
<accession>A0A6J5MDR3</accession>
<sequence length="237" mass="28027">MGVRFHQGLQHFEPKVVNKFTLLLVRFYKFHIFIVKNNMKLFGKYDKQYIEDLVFNKNLPYSEIGRMYGVSGTYIKKVCNKLGIVLKKRKNFPDGWKPYNTGKVRTKFCLNCNSEFIVAYKNAKYCSTDCSSEYVKSKHYEYYINNQKEFCNAIKYMKWLKPYILAEQNNCCSLCGMKNEWNGKPITFVLDHIDGNAANNTRENLRLVCPNCDSQLDTYKSKNKNSARKERYLKNYK</sequence>
<evidence type="ECO:0000259" key="1">
    <source>
        <dbReference type="SMART" id="SM00507"/>
    </source>
</evidence>
<feature type="domain" description="HNH nuclease" evidence="1">
    <location>
        <begin position="159"/>
        <end position="214"/>
    </location>
</feature>
<proteinExistence type="predicted"/>
<name>A0A6J5MDR3_9CAUD</name>
<dbReference type="CDD" id="cd00085">
    <property type="entry name" value="HNHc"/>
    <property type="match status" value="1"/>
</dbReference>
<dbReference type="InterPro" id="IPR038563">
    <property type="entry name" value="Endonuclease_7_sf"/>
</dbReference>
<organism evidence="2">
    <name type="scientific">uncultured Caudovirales phage</name>
    <dbReference type="NCBI Taxonomy" id="2100421"/>
    <lineage>
        <taxon>Viruses</taxon>
        <taxon>Duplodnaviria</taxon>
        <taxon>Heunggongvirae</taxon>
        <taxon>Uroviricota</taxon>
        <taxon>Caudoviricetes</taxon>
        <taxon>Peduoviridae</taxon>
        <taxon>Maltschvirus</taxon>
        <taxon>Maltschvirus maltsch</taxon>
    </lineage>
</organism>
<gene>
    <name evidence="2" type="ORF">UFOVP449_205</name>
</gene>
<protein>
    <submittedName>
        <fullName evidence="2">HNHc domain containing protein</fullName>
    </submittedName>
</protein>
<dbReference type="EMBL" id="LR796420">
    <property type="protein sequence ID" value="CAB4143503.1"/>
    <property type="molecule type" value="Genomic_DNA"/>
</dbReference>
<dbReference type="InterPro" id="IPR003615">
    <property type="entry name" value="HNH_nuc"/>
</dbReference>
<reference evidence="2" key="1">
    <citation type="submission" date="2020-04" db="EMBL/GenBank/DDBJ databases">
        <authorList>
            <person name="Chiriac C."/>
            <person name="Salcher M."/>
            <person name="Ghai R."/>
            <person name="Kavagutti S V."/>
        </authorList>
    </citation>
    <scope>NUCLEOTIDE SEQUENCE</scope>
</reference>
<evidence type="ECO:0000313" key="2">
    <source>
        <dbReference type="EMBL" id="CAB4143503.1"/>
    </source>
</evidence>